<proteinExistence type="predicted"/>
<keyword evidence="3" id="KW-1185">Reference proteome</keyword>
<dbReference type="InterPro" id="IPR009935">
    <property type="entry name" value="DUF1467"/>
</dbReference>
<comment type="caution">
    <text evidence="2">The sequence shown here is derived from an EMBL/GenBank/DDBJ whole genome shotgun (WGS) entry which is preliminary data.</text>
</comment>
<evidence type="ECO:0000256" key="1">
    <source>
        <dbReference type="SAM" id="Phobius"/>
    </source>
</evidence>
<accession>A0A934HPB7</accession>
<feature type="transmembrane region" description="Helical" evidence="1">
    <location>
        <begin position="54"/>
        <end position="78"/>
    </location>
</feature>
<dbReference type="Proteomes" id="UP000613255">
    <property type="component" value="Unassembled WGS sequence"/>
</dbReference>
<keyword evidence="1" id="KW-0472">Membrane</keyword>
<evidence type="ECO:0000313" key="3">
    <source>
        <dbReference type="Proteomes" id="UP000613255"/>
    </source>
</evidence>
<organism evidence="2 3">
    <name type="scientific">Pontibaca salina</name>
    <dbReference type="NCBI Taxonomy" id="2795731"/>
    <lineage>
        <taxon>Bacteria</taxon>
        <taxon>Pseudomonadati</taxon>
        <taxon>Pseudomonadota</taxon>
        <taxon>Alphaproteobacteria</taxon>
        <taxon>Rhodobacterales</taxon>
        <taxon>Roseobacteraceae</taxon>
        <taxon>Pontibaca</taxon>
    </lineage>
</organism>
<name>A0A934HPB7_9RHOB</name>
<dbReference type="EMBL" id="JAEIJD010000003">
    <property type="protein sequence ID" value="MBI6629267.1"/>
    <property type="molecule type" value="Genomic_DNA"/>
</dbReference>
<dbReference type="RefSeq" id="WP_198685294.1">
    <property type="nucleotide sequence ID" value="NZ_JAEIJD010000003.1"/>
</dbReference>
<sequence>MGLTSALVLLAIIWVMVFFIALPIRVTTQAESGKVEPGTHEGAPQVHNLGKKALITTAVALVVWVIAVGVILSGWISVRDLDIFNKMRPIQ</sequence>
<protein>
    <submittedName>
        <fullName evidence="2">DUF1467 family protein</fullName>
    </submittedName>
</protein>
<evidence type="ECO:0000313" key="2">
    <source>
        <dbReference type="EMBL" id="MBI6629267.1"/>
    </source>
</evidence>
<keyword evidence="1" id="KW-0812">Transmembrane</keyword>
<reference evidence="2" key="1">
    <citation type="submission" date="2020-12" db="EMBL/GenBank/DDBJ databases">
        <title>Pontibaca salina gen. nov., sp. nov., isolated from marine sediment.</title>
        <authorList>
            <person name="Bo J."/>
            <person name="Wang S."/>
            <person name="Song X."/>
            <person name="Du Z."/>
        </authorList>
    </citation>
    <scope>NUCLEOTIDE SEQUENCE</scope>
    <source>
        <strain evidence="2">S1109L</strain>
    </source>
</reference>
<gene>
    <name evidence="2" type="ORF">JAO82_05160</name>
</gene>
<dbReference type="Pfam" id="PF07330">
    <property type="entry name" value="DUF1467"/>
    <property type="match status" value="1"/>
</dbReference>
<keyword evidence="1" id="KW-1133">Transmembrane helix</keyword>
<dbReference type="AlphaFoldDB" id="A0A934HPB7"/>